<evidence type="ECO:0008006" key="3">
    <source>
        <dbReference type="Google" id="ProtNLM"/>
    </source>
</evidence>
<proteinExistence type="predicted"/>
<evidence type="ECO:0000313" key="2">
    <source>
        <dbReference type="Proteomes" id="UP001332243"/>
    </source>
</evidence>
<protein>
    <recommendedName>
        <fullName evidence="3">AAA+ ATPase domain-containing protein</fullName>
    </recommendedName>
</protein>
<reference evidence="1 2" key="1">
    <citation type="submission" date="2024-01" db="EMBL/GenBank/DDBJ databases">
        <title>Genome insights into Plantactinospora sonchi sp. nov.</title>
        <authorList>
            <person name="Wang L."/>
        </authorList>
    </citation>
    <scope>NUCLEOTIDE SEQUENCE [LARGE SCALE GENOMIC DNA]</scope>
    <source>
        <strain evidence="1 2">NEAU-QY2</strain>
    </source>
</reference>
<dbReference type="InterPro" id="IPR027417">
    <property type="entry name" value="P-loop_NTPase"/>
</dbReference>
<keyword evidence="2" id="KW-1185">Reference proteome</keyword>
<dbReference type="SUPFAM" id="SSF52540">
    <property type="entry name" value="P-loop containing nucleoside triphosphate hydrolases"/>
    <property type="match status" value="1"/>
</dbReference>
<comment type="caution">
    <text evidence="1">The sequence shown here is derived from an EMBL/GenBank/DDBJ whole genome shotgun (WGS) entry which is preliminary data.</text>
</comment>
<dbReference type="Gene3D" id="3.40.50.300">
    <property type="entry name" value="P-loop containing nucleotide triphosphate hydrolases"/>
    <property type="match status" value="1"/>
</dbReference>
<dbReference type="Proteomes" id="UP001332243">
    <property type="component" value="Unassembled WGS sequence"/>
</dbReference>
<dbReference type="EMBL" id="JAZGQK010000003">
    <property type="protein sequence ID" value="MEE6258008.1"/>
    <property type="molecule type" value="Genomic_DNA"/>
</dbReference>
<sequence>MGFDERTFHEGRVPEVRHDKFLRNFRLFAEAFPAAALHRRALQLLGSDIVDVRRWDGAGDRGAWTALVRFGQVMEGALGLHREVMAFYSPDKEFQVRDFQKLKSFRERQPRDPSQGLYLVYASDPLLPAKLRDWTVREPINAVALPRGDAGSSNVSARRPEYEAAQVLLRDLTNSIASQNLYEETLPVTGRDFFGRRDLLHEVTSQLRNGKVCGIFGLRKTGKTSLVKELGRQLVMASPAQRIFVLRDLEDLPTDPGEHGTALHMDLTASLLPKLRNLKLRTHELSHLTEASGVSEFRRAMQATLGHPSSRDIQMVVALDEIESLLGKDPRHSLDRPHVPEFLGVMRSLVQENPNFNVVISGLTSSVLEAGVLYGRENPLFAWAKPYYMPPLDRAAANDLVRDVGMRMAVRWSVDALDKVFNLSGGHVFLHRSLCARIADDLPRDLSSREVTLQRVVAVQRSWRRGVAEQLQEMLSSLDRFYPDAADVLRLLSGTEIDAAEVDSAYPSQIEHLLKLGLIDETAGGYELTAFSRMALRK</sequence>
<accession>A0ABU7RNB9</accession>
<dbReference type="RefSeq" id="WP_331213111.1">
    <property type="nucleotide sequence ID" value="NZ_JAZGQK010000003.1"/>
</dbReference>
<organism evidence="1 2">
    <name type="scientific">Plantactinospora sonchi</name>
    <dbReference type="NCBI Taxonomy" id="1544735"/>
    <lineage>
        <taxon>Bacteria</taxon>
        <taxon>Bacillati</taxon>
        <taxon>Actinomycetota</taxon>
        <taxon>Actinomycetes</taxon>
        <taxon>Micromonosporales</taxon>
        <taxon>Micromonosporaceae</taxon>
        <taxon>Plantactinospora</taxon>
    </lineage>
</organism>
<evidence type="ECO:0000313" key="1">
    <source>
        <dbReference type="EMBL" id="MEE6258008.1"/>
    </source>
</evidence>
<dbReference type="PANTHER" id="PTHR34301:SF8">
    <property type="entry name" value="ATPASE DOMAIN-CONTAINING PROTEIN"/>
    <property type="match status" value="1"/>
</dbReference>
<gene>
    <name evidence="1" type="ORF">V1633_05815</name>
</gene>
<dbReference type="PANTHER" id="PTHR34301">
    <property type="entry name" value="DNA-BINDING PROTEIN-RELATED"/>
    <property type="match status" value="1"/>
</dbReference>
<name>A0ABU7RNB9_9ACTN</name>